<evidence type="ECO:0000313" key="3">
    <source>
        <dbReference type="Proteomes" id="UP000600171"/>
    </source>
</evidence>
<organism evidence="2 3">
    <name type="scientific">Rothia aerolata</name>
    <dbReference type="NCBI Taxonomy" id="1812262"/>
    <lineage>
        <taxon>Bacteria</taxon>
        <taxon>Bacillati</taxon>
        <taxon>Actinomycetota</taxon>
        <taxon>Actinomycetes</taxon>
        <taxon>Micrococcales</taxon>
        <taxon>Micrococcaceae</taxon>
        <taxon>Rothia</taxon>
    </lineage>
</organism>
<keyword evidence="1" id="KW-0472">Membrane</keyword>
<name>A0A917IT19_9MICC</name>
<dbReference type="EMBL" id="BMDC01000001">
    <property type="protein sequence ID" value="GGH61901.1"/>
    <property type="molecule type" value="Genomic_DNA"/>
</dbReference>
<accession>A0A917IT19</accession>
<dbReference type="Pfam" id="PF19865">
    <property type="entry name" value="DUF6338"/>
    <property type="match status" value="1"/>
</dbReference>
<feature type="transmembrane region" description="Helical" evidence="1">
    <location>
        <begin position="84"/>
        <end position="107"/>
    </location>
</feature>
<protein>
    <submittedName>
        <fullName evidence="2">Uncharacterized protein</fullName>
    </submittedName>
</protein>
<feature type="transmembrane region" description="Helical" evidence="1">
    <location>
        <begin position="6"/>
        <end position="25"/>
    </location>
</feature>
<dbReference type="AlphaFoldDB" id="A0A917IT19"/>
<keyword evidence="1" id="KW-1133">Transmembrane helix</keyword>
<keyword evidence="1" id="KW-0812">Transmembrane</keyword>
<sequence>MILGSVASLILFAFLVVPGGAWRFIRNRHVAPVKESALTEFSRIAFYSVIFLVIAALICGWFWVRFFQELPIDGYLDKYAWLHLGFLTTVHVLLATAISCITAYVYFKDKATFTRYSALDWVFVEQKPQGTRPTVVLKLSDGSTAIGSLHYYDVGPETTDKTVVLAPPYLIKRSDEDEGTKFSDGYFLVSFGKIESWRIGFTNVEVK</sequence>
<keyword evidence="3" id="KW-1185">Reference proteome</keyword>
<gene>
    <name evidence="2" type="ORF">GCM10007359_11560</name>
</gene>
<evidence type="ECO:0000313" key="2">
    <source>
        <dbReference type="EMBL" id="GGH61901.1"/>
    </source>
</evidence>
<feature type="transmembrane region" description="Helical" evidence="1">
    <location>
        <begin position="45"/>
        <end position="64"/>
    </location>
</feature>
<dbReference type="Proteomes" id="UP000600171">
    <property type="component" value="Unassembled WGS sequence"/>
</dbReference>
<dbReference type="InterPro" id="IPR045919">
    <property type="entry name" value="DUF6338"/>
</dbReference>
<evidence type="ECO:0000256" key="1">
    <source>
        <dbReference type="SAM" id="Phobius"/>
    </source>
</evidence>
<proteinExistence type="predicted"/>
<reference evidence="2 3" key="1">
    <citation type="journal article" date="2014" name="Int. J. Syst. Evol. Microbiol.">
        <title>Complete genome sequence of Corynebacterium casei LMG S-19264T (=DSM 44701T), isolated from a smear-ripened cheese.</title>
        <authorList>
            <consortium name="US DOE Joint Genome Institute (JGI-PGF)"/>
            <person name="Walter F."/>
            <person name="Albersmeier A."/>
            <person name="Kalinowski J."/>
            <person name="Ruckert C."/>
        </authorList>
    </citation>
    <scope>NUCLEOTIDE SEQUENCE [LARGE SCALE GENOMIC DNA]</scope>
    <source>
        <strain evidence="2 3">CCM 8669</strain>
    </source>
</reference>
<dbReference type="RefSeq" id="WP_188359322.1">
    <property type="nucleotide sequence ID" value="NZ_BMDC01000001.1"/>
</dbReference>
<comment type="caution">
    <text evidence="2">The sequence shown here is derived from an EMBL/GenBank/DDBJ whole genome shotgun (WGS) entry which is preliminary data.</text>
</comment>